<proteinExistence type="predicted"/>
<feature type="domain" description="EamA" evidence="2">
    <location>
        <begin position="152"/>
        <end position="278"/>
    </location>
</feature>
<feature type="transmembrane region" description="Helical" evidence="1">
    <location>
        <begin position="266"/>
        <end position="284"/>
    </location>
</feature>
<sequence length="295" mass="31158">MNPPADSPQPVRGVLYYIGALLMFAWLDATTKVLTAHYPVPLVAAVRYGTQLTLMMALLPRPRRTHLTSTRPGLVAARSVCLVIVTLFMGLALSRLPLAEATSIVFIAPLLVALLSGPLLGERLSTGRWLAVIGGFLGVLLIIRPGGQLDVLGVLFALLAALCNAAYQLLSRVLNTEKTVNLLYHSALAGAVVFTMIVPFTFGGPPPSLFTALLLLSLGVSGGLGHYLFTLAFRDAPASQLAPLTYMQLLWAGVIGLMVFGQLPDAVSLIGMLIIAVSGISVAIRRPGPVLADNS</sequence>
<reference evidence="3 4" key="1">
    <citation type="journal article" date="2009" name="PLoS Genet.">
        <title>Alliance of proteomics and genomics to unravel the specificities of Sahara bacterium Deinococcus deserti.</title>
        <authorList>
            <person name="de Groot A."/>
            <person name="Dulermo R."/>
            <person name="Ortet P."/>
            <person name="Blanchard L."/>
            <person name="Guerin P."/>
            <person name="Fernandez B."/>
            <person name="Vacherie B."/>
            <person name="Dossat C."/>
            <person name="Jolivet E."/>
            <person name="Siguier P."/>
            <person name="Chandler M."/>
            <person name="Barakat M."/>
            <person name="Dedieu A."/>
            <person name="Barbe V."/>
            <person name="Heulin T."/>
            <person name="Sommer S."/>
            <person name="Achouak W."/>
            <person name="Armengaud J."/>
        </authorList>
    </citation>
    <scope>NUCLEOTIDE SEQUENCE [LARGE SCALE GENOMIC DNA]</scope>
    <source>
        <strain evidence="4">DSM 17065 / CIP 109153 / LMG 22923 / VCD115</strain>
        <plasmid evidence="4">pDeide1</plasmid>
    </source>
</reference>
<dbReference type="PANTHER" id="PTHR22911">
    <property type="entry name" value="ACYL-MALONYL CONDENSING ENZYME-RELATED"/>
    <property type="match status" value="1"/>
</dbReference>
<dbReference type="GO" id="GO:0016020">
    <property type="term" value="C:membrane"/>
    <property type="evidence" value="ECO:0007669"/>
    <property type="project" value="InterPro"/>
</dbReference>
<feature type="domain" description="EamA" evidence="2">
    <location>
        <begin position="12"/>
        <end position="143"/>
    </location>
</feature>
<accession>C1D2E0</accession>
<dbReference type="RefSeq" id="WP_012694702.1">
    <property type="nucleotide sequence ID" value="NC_012527.1"/>
</dbReference>
<keyword evidence="1" id="KW-0472">Membrane</keyword>
<keyword evidence="1" id="KW-1133">Transmembrane helix</keyword>
<dbReference type="SUPFAM" id="SSF103481">
    <property type="entry name" value="Multidrug resistance efflux transporter EmrE"/>
    <property type="match status" value="2"/>
</dbReference>
<dbReference type="Pfam" id="PF00892">
    <property type="entry name" value="EamA"/>
    <property type="match status" value="2"/>
</dbReference>
<evidence type="ECO:0000256" key="1">
    <source>
        <dbReference type="SAM" id="Phobius"/>
    </source>
</evidence>
<feature type="transmembrane region" description="Helical" evidence="1">
    <location>
        <begin position="80"/>
        <end position="98"/>
    </location>
</feature>
<feature type="transmembrane region" description="Helical" evidence="1">
    <location>
        <begin position="151"/>
        <end position="170"/>
    </location>
</feature>
<dbReference type="InterPro" id="IPR037185">
    <property type="entry name" value="EmrE-like"/>
</dbReference>
<feature type="transmembrane region" description="Helical" evidence="1">
    <location>
        <begin position="14"/>
        <end position="34"/>
    </location>
</feature>
<dbReference type="PANTHER" id="PTHR22911:SF103">
    <property type="entry name" value="BLR2811 PROTEIN"/>
    <property type="match status" value="1"/>
</dbReference>
<organism evidence="3 4">
    <name type="scientific">Deinococcus deserti (strain DSM 17065 / CIP 109153 / LMG 22923 / VCD115)</name>
    <dbReference type="NCBI Taxonomy" id="546414"/>
    <lineage>
        <taxon>Bacteria</taxon>
        <taxon>Thermotogati</taxon>
        <taxon>Deinococcota</taxon>
        <taxon>Deinococci</taxon>
        <taxon>Deinococcales</taxon>
        <taxon>Deinococcaceae</taxon>
        <taxon>Deinococcus</taxon>
    </lineage>
</organism>
<feature type="transmembrane region" description="Helical" evidence="1">
    <location>
        <begin position="241"/>
        <end position="260"/>
    </location>
</feature>
<feature type="transmembrane region" description="Helical" evidence="1">
    <location>
        <begin position="40"/>
        <end position="59"/>
    </location>
</feature>
<dbReference type="OrthoDB" id="7818056at2"/>
<keyword evidence="4" id="KW-1185">Reference proteome</keyword>
<dbReference type="Gene3D" id="1.10.3730.20">
    <property type="match status" value="1"/>
</dbReference>
<evidence type="ECO:0000313" key="3">
    <source>
        <dbReference type="EMBL" id="ACO47579.1"/>
    </source>
</evidence>
<gene>
    <name evidence="3" type="ordered locus">Deide_1p01360</name>
</gene>
<evidence type="ECO:0000313" key="4">
    <source>
        <dbReference type="Proteomes" id="UP000002208"/>
    </source>
</evidence>
<name>C1D2E0_DEIDV</name>
<protein>
    <recommendedName>
        <fullName evidence="2">EamA domain-containing protein</fullName>
    </recommendedName>
</protein>
<dbReference type="HOGENOM" id="CLU_032828_2_2_0"/>
<evidence type="ECO:0000259" key="2">
    <source>
        <dbReference type="Pfam" id="PF00892"/>
    </source>
</evidence>
<dbReference type="InterPro" id="IPR000620">
    <property type="entry name" value="EamA_dom"/>
</dbReference>
<dbReference type="Proteomes" id="UP000002208">
    <property type="component" value="Plasmid 1"/>
</dbReference>
<dbReference type="EMBL" id="CP001115">
    <property type="protein sequence ID" value="ACO47579.1"/>
    <property type="molecule type" value="Genomic_DNA"/>
</dbReference>
<keyword evidence="3" id="KW-0614">Plasmid</keyword>
<keyword evidence="1" id="KW-0812">Transmembrane</keyword>
<feature type="transmembrane region" description="Helical" evidence="1">
    <location>
        <begin position="104"/>
        <end position="121"/>
    </location>
</feature>
<dbReference type="AlphaFoldDB" id="C1D2E0"/>
<geneLocation type="plasmid" evidence="4">
    <name>pDeide1</name>
</geneLocation>
<dbReference type="KEGG" id="ddr:Deide_1p01360"/>
<feature type="transmembrane region" description="Helical" evidence="1">
    <location>
        <begin position="208"/>
        <end position="229"/>
    </location>
</feature>
<feature type="transmembrane region" description="Helical" evidence="1">
    <location>
        <begin position="128"/>
        <end position="145"/>
    </location>
</feature>
<feature type="transmembrane region" description="Helical" evidence="1">
    <location>
        <begin position="182"/>
        <end position="202"/>
    </location>
</feature>